<evidence type="ECO:0000313" key="1">
    <source>
        <dbReference type="EMBL" id="EOA62072.1"/>
    </source>
</evidence>
<dbReference type="Proteomes" id="UP000053165">
    <property type="component" value="Unassembled WGS sequence"/>
</dbReference>
<dbReference type="EMBL" id="APHI01000002">
    <property type="protein sequence ID" value="EOA62072.1"/>
    <property type="molecule type" value="Genomic_DNA"/>
</dbReference>
<evidence type="ECO:0000313" key="2">
    <source>
        <dbReference type="Proteomes" id="UP000053165"/>
    </source>
</evidence>
<accession>S6GAV7</accession>
<sequence>MYWYANDDIQKIVWKSILIYDIPFVFHLYKFFTKHYEIGSSYKRGYAAIASCEGPRRYSGRKLFVTFKVMGQ</sequence>
<gene>
    <name evidence="1" type="ORF">CRT38_02362</name>
</gene>
<dbReference type="AlphaFoldDB" id="S6GAV7"/>
<organism evidence="1 2">
    <name type="scientific">Anaplasma phagocytophilum str. CRT38</name>
    <dbReference type="NCBI Taxonomy" id="1269275"/>
    <lineage>
        <taxon>Bacteria</taxon>
        <taxon>Pseudomonadati</taxon>
        <taxon>Pseudomonadota</taxon>
        <taxon>Alphaproteobacteria</taxon>
        <taxon>Rickettsiales</taxon>
        <taxon>Anaplasmataceae</taxon>
        <taxon>Anaplasma</taxon>
        <taxon>phagocytophilum group</taxon>
    </lineage>
</organism>
<comment type="caution">
    <text evidence="1">The sequence shown here is derived from an EMBL/GenBank/DDBJ whole genome shotgun (WGS) entry which is preliminary data.</text>
</comment>
<reference evidence="1 2" key="1">
    <citation type="submission" date="2013-03" db="EMBL/GenBank/DDBJ databases">
        <title>Genome sequence of Anaplasma phagocytophilum strain CRT38.</title>
        <authorList>
            <person name="Felsheim R.F."/>
            <person name="Kurtti T.J."/>
            <person name="Munderloh U.G."/>
        </authorList>
    </citation>
    <scope>NUCLEOTIDE SEQUENCE [LARGE SCALE GENOMIC DNA]</scope>
    <source>
        <strain evidence="1 2">CRT38</strain>
    </source>
</reference>
<protein>
    <submittedName>
        <fullName evidence="1">Uncharacterized protein</fullName>
    </submittedName>
</protein>
<proteinExistence type="predicted"/>
<name>S6GAV7_ANAPH</name>